<gene>
    <name evidence="1" type="ORF">GCM10011498_27690</name>
</gene>
<reference evidence="1" key="1">
    <citation type="journal article" date="2014" name="Int. J. Syst. Evol. Microbiol.">
        <title>Complete genome sequence of Corynebacterium casei LMG S-19264T (=DSM 44701T), isolated from a smear-ripened cheese.</title>
        <authorList>
            <consortium name="US DOE Joint Genome Institute (JGI-PGF)"/>
            <person name="Walter F."/>
            <person name="Albersmeier A."/>
            <person name="Kalinowski J."/>
            <person name="Ruckert C."/>
        </authorList>
    </citation>
    <scope>NUCLEOTIDE SEQUENCE</scope>
    <source>
        <strain evidence="1">CGMCC 1.15880</strain>
    </source>
</reference>
<organism evidence="1 2">
    <name type="scientific">Neptunicoccus cionae</name>
    <dbReference type="NCBI Taxonomy" id="2035344"/>
    <lineage>
        <taxon>Bacteria</taxon>
        <taxon>Pseudomonadati</taxon>
        <taxon>Pseudomonadota</taxon>
        <taxon>Alphaproteobacteria</taxon>
        <taxon>Rhodobacterales</taxon>
        <taxon>Paracoccaceae</taxon>
        <taxon>Neptunicoccus</taxon>
    </lineage>
</organism>
<dbReference type="Gene3D" id="2.60.120.10">
    <property type="entry name" value="Jelly Rolls"/>
    <property type="match status" value="1"/>
</dbReference>
<dbReference type="InterPro" id="IPR014710">
    <property type="entry name" value="RmlC-like_jellyroll"/>
</dbReference>
<dbReference type="PANTHER" id="PTHR37943:SF1">
    <property type="entry name" value="PROTEIN VES"/>
    <property type="match status" value="1"/>
</dbReference>
<dbReference type="EMBL" id="BMKA01000004">
    <property type="protein sequence ID" value="GGA25245.1"/>
    <property type="molecule type" value="Genomic_DNA"/>
</dbReference>
<evidence type="ECO:0000313" key="2">
    <source>
        <dbReference type="Proteomes" id="UP000628017"/>
    </source>
</evidence>
<accession>A0A916R0A4</accession>
<dbReference type="Proteomes" id="UP000628017">
    <property type="component" value="Unassembled WGS sequence"/>
</dbReference>
<proteinExistence type="predicted"/>
<dbReference type="RefSeq" id="WP_188676521.1">
    <property type="nucleotide sequence ID" value="NZ_BMKA01000004.1"/>
</dbReference>
<reference evidence="1" key="2">
    <citation type="submission" date="2020-09" db="EMBL/GenBank/DDBJ databases">
        <authorList>
            <person name="Sun Q."/>
            <person name="Zhou Y."/>
        </authorList>
    </citation>
    <scope>NUCLEOTIDE SEQUENCE</scope>
    <source>
        <strain evidence="1">CGMCC 1.15880</strain>
    </source>
</reference>
<sequence length="195" mass="21223">MQKLRRKDLIGVPWKNGGGITRNIATGMRGDALAWRISRADVDMEGPFSNFEGLTRILTVVSDHSMELRHDDGVLHAHSWTPLKFDGGLEVVSHLPDGPLTDLNLMFDPTLCRAHAKVSRGPDQIAPPTDQSICVLHVLQGTPQSEAQGFGVGDSLFLTSSDQAPVVLDQGDAVLEILIQPLDQSADIRLCIAER</sequence>
<dbReference type="SUPFAM" id="SSF51182">
    <property type="entry name" value="RmlC-like cupins"/>
    <property type="match status" value="1"/>
</dbReference>
<dbReference type="AlphaFoldDB" id="A0A916R0A4"/>
<evidence type="ECO:0008006" key="3">
    <source>
        <dbReference type="Google" id="ProtNLM"/>
    </source>
</evidence>
<dbReference type="InterPro" id="IPR011051">
    <property type="entry name" value="RmlC_Cupin_sf"/>
</dbReference>
<protein>
    <recommendedName>
        <fullName evidence="3">HutD-family protein</fullName>
    </recommendedName>
</protein>
<keyword evidence="2" id="KW-1185">Reference proteome</keyword>
<dbReference type="InterPro" id="IPR010282">
    <property type="entry name" value="Uncharacterised_HutD/Ves"/>
</dbReference>
<dbReference type="PANTHER" id="PTHR37943">
    <property type="entry name" value="PROTEIN VES"/>
    <property type="match status" value="1"/>
</dbReference>
<dbReference type="Pfam" id="PF05962">
    <property type="entry name" value="HutD"/>
    <property type="match status" value="1"/>
</dbReference>
<evidence type="ECO:0000313" key="1">
    <source>
        <dbReference type="EMBL" id="GGA25245.1"/>
    </source>
</evidence>
<comment type="caution">
    <text evidence="1">The sequence shown here is derived from an EMBL/GenBank/DDBJ whole genome shotgun (WGS) entry which is preliminary data.</text>
</comment>
<name>A0A916R0A4_9RHOB</name>